<dbReference type="Proteomes" id="UP000767334">
    <property type="component" value="Unassembled WGS sequence"/>
</dbReference>
<organism evidence="2 3">
    <name type="scientific">Clostridium saudiense</name>
    <dbReference type="NCBI Taxonomy" id="1414720"/>
    <lineage>
        <taxon>Bacteria</taxon>
        <taxon>Bacillati</taxon>
        <taxon>Bacillota</taxon>
        <taxon>Clostridia</taxon>
        <taxon>Eubacteriales</taxon>
        <taxon>Clostridiaceae</taxon>
        <taxon>Clostridium</taxon>
    </lineage>
</organism>
<dbReference type="EMBL" id="JACJLL010000158">
    <property type="protein sequence ID" value="MBM6820750.1"/>
    <property type="molecule type" value="Genomic_DNA"/>
</dbReference>
<protein>
    <submittedName>
        <fullName evidence="2">Acyl carrier protein</fullName>
    </submittedName>
</protein>
<evidence type="ECO:0000313" key="2">
    <source>
        <dbReference type="EMBL" id="MBM6820750.1"/>
    </source>
</evidence>
<evidence type="ECO:0000313" key="3">
    <source>
        <dbReference type="Proteomes" id="UP000767334"/>
    </source>
</evidence>
<reference evidence="2 3" key="1">
    <citation type="journal article" date="2021" name="Sci. Rep.">
        <title>The distribution of antibiotic resistance genes in chicken gut microbiota commensals.</title>
        <authorList>
            <person name="Juricova H."/>
            <person name="Matiasovicova J."/>
            <person name="Kubasova T."/>
            <person name="Cejkova D."/>
            <person name="Rychlik I."/>
        </authorList>
    </citation>
    <scope>NUCLEOTIDE SEQUENCE [LARGE SCALE GENOMIC DNA]</scope>
    <source>
        <strain evidence="2 3">An435</strain>
    </source>
</reference>
<feature type="domain" description="Carrier" evidence="1">
    <location>
        <begin position="1"/>
        <end position="74"/>
    </location>
</feature>
<sequence>MFEKVKEILDEYIEVNVEDITLQTRLIEDLGINSYEFMSIIGEIEEEFDFEVDEKSVLKLITIEDLLDYISNFTKENVLV</sequence>
<dbReference type="PROSITE" id="PS50075">
    <property type="entry name" value="CARRIER"/>
    <property type="match status" value="1"/>
</dbReference>
<dbReference type="InterPro" id="IPR036736">
    <property type="entry name" value="ACP-like_sf"/>
</dbReference>
<dbReference type="SUPFAM" id="SSF47336">
    <property type="entry name" value="ACP-like"/>
    <property type="match status" value="1"/>
</dbReference>
<comment type="caution">
    <text evidence="2">The sequence shown here is derived from an EMBL/GenBank/DDBJ whole genome shotgun (WGS) entry which is preliminary data.</text>
</comment>
<accession>A0ABS2FJJ8</accession>
<proteinExistence type="predicted"/>
<dbReference type="InterPro" id="IPR009081">
    <property type="entry name" value="PP-bd_ACP"/>
</dbReference>
<gene>
    <name evidence="2" type="ORF">H6A19_15650</name>
</gene>
<name>A0ABS2FJJ8_9CLOT</name>
<evidence type="ECO:0000259" key="1">
    <source>
        <dbReference type="PROSITE" id="PS50075"/>
    </source>
</evidence>
<dbReference type="Pfam" id="PF00550">
    <property type="entry name" value="PP-binding"/>
    <property type="match status" value="1"/>
</dbReference>
<dbReference type="Gene3D" id="1.10.1200.10">
    <property type="entry name" value="ACP-like"/>
    <property type="match status" value="1"/>
</dbReference>
<keyword evidence="3" id="KW-1185">Reference proteome</keyword>